<dbReference type="EMBL" id="JACRTL010000004">
    <property type="protein sequence ID" value="MBC8611038.1"/>
    <property type="molecule type" value="Genomic_DNA"/>
</dbReference>
<feature type="region of interest" description="Disordered" evidence="1">
    <location>
        <begin position="41"/>
        <end position="61"/>
    </location>
</feature>
<dbReference type="AlphaFoldDB" id="A0A8J6TUZ6"/>
<reference evidence="2" key="1">
    <citation type="submission" date="2020-08" db="EMBL/GenBank/DDBJ databases">
        <title>Genome public.</title>
        <authorList>
            <person name="Liu C."/>
            <person name="Sun Q."/>
        </authorList>
    </citation>
    <scope>NUCLEOTIDE SEQUENCE</scope>
    <source>
        <strain evidence="2">NSJ-15</strain>
    </source>
</reference>
<organism evidence="2 3">
    <name type="scientific">Massiliimalia timonensis</name>
    <dbReference type="NCBI Taxonomy" id="1987501"/>
    <lineage>
        <taxon>Bacteria</taxon>
        <taxon>Bacillati</taxon>
        <taxon>Bacillota</taxon>
        <taxon>Clostridia</taxon>
        <taxon>Eubacteriales</taxon>
        <taxon>Oscillospiraceae</taxon>
        <taxon>Massiliimalia</taxon>
    </lineage>
</organism>
<accession>A0A8J6TUZ6</accession>
<sequence length="61" mass="6795">MMISKEIHTETEFSEDLAEALKNVPPEAKWKLEGIITGLKMATQAKNNPRPNQDRGNGEEG</sequence>
<evidence type="ECO:0000313" key="2">
    <source>
        <dbReference type="EMBL" id="MBC8611038.1"/>
    </source>
</evidence>
<feature type="compositionally biased region" description="Basic and acidic residues" evidence="1">
    <location>
        <begin position="52"/>
        <end position="61"/>
    </location>
</feature>
<comment type="caution">
    <text evidence="2">The sequence shown here is derived from an EMBL/GenBank/DDBJ whole genome shotgun (WGS) entry which is preliminary data.</text>
</comment>
<keyword evidence="3" id="KW-1185">Reference proteome</keyword>
<evidence type="ECO:0000313" key="3">
    <source>
        <dbReference type="Proteomes" id="UP000632659"/>
    </source>
</evidence>
<dbReference type="RefSeq" id="WP_187536521.1">
    <property type="nucleotide sequence ID" value="NZ_JACRTL010000004.1"/>
</dbReference>
<name>A0A8J6TUZ6_9FIRM</name>
<protein>
    <submittedName>
        <fullName evidence="2">Uncharacterized protein</fullName>
    </submittedName>
</protein>
<proteinExistence type="predicted"/>
<dbReference type="Proteomes" id="UP000632659">
    <property type="component" value="Unassembled WGS sequence"/>
</dbReference>
<gene>
    <name evidence="2" type="ORF">H8702_07870</name>
</gene>
<evidence type="ECO:0000256" key="1">
    <source>
        <dbReference type="SAM" id="MobiDB-lite"/>
    </source>
</evidence>